<evidence type="ECO:0000313" key="8">
    <source>
        <dbReference type="Proteomes" id="UP000237350"/>
    </source>
</evidence>
<name>A0A2S4JNA4_9SPIO</name>
<dbReference type="InterPro" id="IPR003313">
    <property type="entry name" value="AraC-bd"/>
</dbReference>
<comment type="caution">
    <text evidence="7">The sequence shown here is derived from an EMBL/GenBank/DDBJ whole genome shotgun (WGS) entry which is preliminary data.</text>
</comment>
<keyword evidence="4" id="KW-0804">Transcription</keyword>
<evidence type="ECO:0000256" key="2">
    <source>
        <dbReference type="ARBA" id="ARBA00023015"/>
    </source>
</evidence>
<gene>
    <name evidence="7" type="ORF">AU468_09065</name>
</gene>
<dbReference type="InterPro" id="IPR014710">
    <property type="entry name" value="RmlC-like_jellyroll"/>
</dbReference>
<evidence type="ECO:0000256" key="1">
    <source>
        <dbReference type="ARBA" id="ARBA00022490"/>
    </source>
</evidence>
<dbReference type="InterPro" id="IPR020449">
    <property type="entry name" value="Tscrpt_reg_AraC-type_HTH"/>
</dbReference>
<dbReference type="EMBL" id="LPWH01000070">
    <property type="protein sequence ID" value="POR01006.1"/>
    <property type="molecule type" value="Genomic_DNA"/>
</dbReference>
<keyword evidence="3" id="KW-0238">DNA-binding</keyword>
<evidence type="ECO:0000256" key="4">
    <source>
        <dbReference type="ARBA" id="ARBA00023163"/>
    </source>
</evidence>
<feature type="compositionally biased region" description="Basic and acidic residues" evidence="5">
    <location>
        <begin position="289"/>
        <end position="298"/>
    </location>
</feature>
<protein>
    <recommendedName>
        <fullName evidence="6">HTH araC/xylS-type domain-containing protein</fullName>
    </recommendedName>
</protein>
<dbReference type="InterPro" id="IPR018060">
    <property type="entry name" value="HTH_AraC"/>
</dbReference>
<dbReference type="SUPFAM" id="SSF51215">
    <property type="entry name" value="Regulatory protein AraC"/>
    <property type="match status" value="1"/>
</dbReference>
<evidence type="ECO:0000256" key="3">
    <source>
        <dbReference type="ARBA" id="ARBA00023125"/>
    </source>
</evidence>
<feature type="compositionally biased region" description="Basic and acidic residues" evidence="5">
    <location>
        <begin position="306"/>
        <end position="316"/>
    </location>
</feature>
<dbReference type="RefSeq" id="WP_181015503.1">
    <property type="nucleotide sequence ID" value="NZ_LPWH01000070.1"/>
</dbReference>
<dbReference type="PANTHER" id="PTHR46796">
    <property type="entry name" value="HTH-TYPE TRANSCRIPTIONAL ACTIVATOR RHAS-RELATED"/>
    <property type="match status" value="1"/>
</dbReference>
<evidence type="ECO:0000259" key="6">
    <source>
        <dbReference type="PROSITE" id="PS01124"/>
    </source>
</evidence>
<keyword evidence="8" id="KW-1185">Reference proteome</keyword>
<sequence>MEIKDVVFVYRLSSPELLAWHSRHHSHGSDEYELHFFLDGQGRFERDRDRFLLSQGRLFFSPPGERHAILPEAGSTPLSYYALLFAPAQGDPLATILDDPLFREAFPRDGGARQRLLFEDCKHGFAHPHPARRQAASHLLQSFLWELAAGISPAGEPGNTPSCRGVSRDGPEDYNVHISRAIRLFEQHLRERISMEAVADSLDISLEHLTRLFTQHLGIPPLQYYRRLRMDVATSLLLDTTLSIKEIAWELGYQNPFHFSRSFRRYAHLSPRAYRQQYYRQNPTGYDTRMVRAPEGSRPRGPGDPPGREDARPRRG</sequence>
<dbReference type="PROSITE" id="PS01124">
    <property type="entry name" value="HTH_ARAC_FAMILY_2"/>
    <property type="match status" value="1"/>
</dbReference>
<feature type="region of interest" description="Disordered" evidence="5">
    <location>
        <begin position="277"/>
        <end position="316"/>
    </location>
</feature>
<proteinExistence type="predicted"/>
<dbReference type="Pfam" id="PF02311">
    <property type="entry name" value="AraC_binding"/>
    <property type="match status" value="1"/>
</dbReference>
<dbReference type="InterPro" id="IPR009057">
    <property type="entry name" value="Homeodomain-like_sf"/>
</dbReference>
<dbReference type="Pfam" id="PF12833">
    <property type="entry name" value="HTH_18"/>
    <property type="match status" value="1"/>
</dbReference>
<accession>A0A2S4JNA4</accession>
<dbReference type="Gene3D" id="1.10.10.60">
    <property type="entry name" value="Homeodomain-like"/>
    <property type="match status" value="2"/>
</dbReference>
<evidence type="ECO:0000256" key="5">
    <source>
        <dbReference type="SAM" id="MobiDB-lite"/>
    </source>
</evidence>
<dbReference type="PANTHER" id="PTHR46796:SF13">
    <property type="entry name" value="HTH-TYPE TRANSCRIPTIONAL ACTIVATOR RHAS"/>
    <property type="match status" value="1"/>
</dbReference>
<dbReference type="AlphaFoldDB" id="A0A2S4JNA4"/>
<keyword evidence="1" id="KW-0963">Cytoplasm</keyword>
<dbReference type="GO" id="GO:0043565">
    <property type="term" value="F:sequence-specific DNA binding"/>
    <property type="evidence" value="ECO:0007669"/>
    <property type="project" value="InterPro"/>
</dbReference>
<evidence type="ECO:0000313" key="7">
    <source>
        <dbReference type="EMBL" id="POR01006.1"/>
    </source>
</evidence>
<dbReference type="SMART" id="SM00342">
    <property type="entry name" value="HTH_ARAC"/>
    <property type="match status" value="1"/>
</dbReference>
<dbReference type="InterPro" id="IPR050204">
    <property type="entry name" value="AraC_XylS_family_regulators"/>
</dbReference>
<dbReference type="Proteomes" id="UP000237350">
    <property type="component" value="Unassembled WGS sequence"/>
</dbReference>
<reference evidence="8" key="1">
    <citation type="submission" date="2015-12" db="EMBL/GenBank/DDBJ databases">
        <authorList>
            <person name="Lodha T.D."/>
            <person name="Chintalapati S."/>
            <person name="Chintalapati V.R."/>
            <person name="Sravanthi T."/>
        </authorList>
    </citation>
    <scope>NUCLEOTIDE SEQUENCE [LARGE SCALE GENOMIC DNA]</scope>
    <source>
        <strain evidence="8">JC133</strain>
    </source>
</reference>
<dbReference type="Gene3D" id="2.60.120.10">
    <property type="entry name" value="Jelly Rolls"/>
    <property type="match status" value="1"/>
</dbReference>
<dbReference type="SUPFAM" id="SSF46689">
    <property type="entry name" value="Homeodomain-like"/>
    <property type="match status" value="2"/>
</dbReference>
<dbReference type="PRINTS" id="PR00032">
    <property type="entry name" value="HTHARAC"/>
</dbReference>
<dbReference type="InterPro" id="IPR037923">
    <property type="entry name" value="HTH-like"/>
</dbReference>
<dbReference type="GO" id="GO:0003700">
    <property type="term" value="F:DNA-binding transcription factor activity"/>
    <property type="evidence" value="ECO:0007669"/>
    <property type="project" value="InterPro"/>
</dbReference>
<feature type="domain" description="HTH araC/xylS-type" evidence="6">
    <location>
        <begin position="179"/>
        <end position="277"/>
    </location>
</feature>
<organism evidence="7 8">
    <name type="scientific">Alkalispirochaeta sphaeroplastigenens</name>
    <dbReference type="NCBI Taxonomy" id="1187066"/>
    <lineage>
        <taxon>Bacteria</taxon>
        <taxon>Pseudomonadati</taxon>
        <taxon>Spirochaetota</taxon>
        <taxon>Spirochaetia</taxon>
        <taxon>Spirochaetales</taxon>
        <taxon>Spirochaetaceae</taxon>
        <taxon>Alkalispirochaeta</taxon>
    </lineage>
</organism>
<keyword evidence="2" id="KW-0805">Transcription regulation</keyword>